<dbReference type="Pfam" id="PF06177">
    <property type="entry name" value="QueT"/>
    <property type="match status" value="1"/>
</dbReference>
<feature type="transmembrane region" description="Helical" evidence="1">
    <location>
        <begin position="137"/>
        <end position="161"/>
    </location>
</feature>
<dbReference type="OrthoDB" id="1706970at2"/>
<evidence type="ECO:0000313" key="3">
    <source>
        <dbReference type="Proteomes" id="UP000310506"/>
    </source>
</evidence>
<comment type="caution">
    <text evidence="2">The sequence shown here is derived from an EMBL/GenBank/DDBJ whole genome shotgun (WGS) entry which is preliminary data.</text>
</comment>
<feature type="transmembrane region" description="Helical" evidence="1">
    <location>
        <begin position="81"/>
        <end position="98"/>
    </location>
</feature>
<proteinExistence type="predicted"/>
<dbReference type="AlphaFoldDB" id="A0A4S3B8K2"/>
<sequence length="170" mass="18656">MENSKTATQTKLLVVNSLIAAAYLAITIIVTPFAQGAIQLRVSESLNHLVVFNRKLMWGVLGGVVIYNMLFSGWLDVLFGGGQTLIALSITVLSAKWIKDEKLRMVFNTLIFSVTMILIAILISILSGQALGSSFFWATYGSLFISEAIMMGISIPIMLMVNQAVKFSRF</sequence>
<reference evidence="2 3" key="1">
    <citation type="submission" date="2019-01" db="EMBL/GenBank/DDBJ databases">
        <title>Vagococcus silagei sp. nov. isolated from brewer's grain.</title>
        <authorList>
            <person name="Guu J.-R."/>
        </authorList>
    </citation>
    <scope>NUCLEOTIDE SEQUENCE [LARGE SCALE GENOMIC DNA]</scope>
    <source>
        <strain evidence="2 3">2B-2</strain>
    </source>
</reference>
<keyword evidence="1" id="KW-0812">Transmembrane</keyword>
<dbReference type="EMBL" id="SDGV01000001">
    <property type="protein sequence ID" value="THB62393.1"/>
    <property type="molecule type" value="Genomic_DNA"/>
</dbReference>
<dbReference type="PANTHER" id="PTHR40044">
    <property type="entry name" value="INTEGRAL MEMBRANE PROTEIN-RELATED"/>
    <property type="match status" value="1"/>
</dbReference>
<dbReference type="Proteomes" id="UP000310506">
    <property type="component" value="Unassembled WGS sequence"/>
</dbReference>
<gene>
    <name evidence="2" type="ORF">ESZ54_00855</name>
</gene>
<feature type="transmembrane region" description="Helical" evidence="1">
    <location>
        <begin position="12"/>
        <end position="35"/>
    </location>
</feature>
<dbReference type="PIRSF" id="PIRSF031501">
    <property type="entry name" value="QueT"/>
    <property type="match status" value="1"/>
</dbReference>
<keyword evidence="3" id="KW-1185">Reference proteome</keyword>
<keyword evidence="1" id="KW-0472">Membrane</keyword>
<accession>A0A4S3B8K2</accession>
<keyword evidence="1" id="KW-1133">Transmembrane helix</keyword>
<dbReference type="InterPro" id="IPR010387">
    <property type="entry name" value="QueT"/>
</dbReference>
<feature type="transmembrane region" description="Helical" evidence="1">
    <location>
        <begin position="110"/>
        <end position="131"/>
    </location>
</feature>
<protein>
    <submittedName>
        <fullName evidence="2">QueT transporter family protein</fullName>
    </submittedName>
</protein>
<name>A0A4S3B8K2_9ENTE</name>
<organism evidence="2 3">
    <name type="scientific">Vagococcus silagei</name>
    <dbReference type="NCBI Taxonomy" id="2508885"/>
    <lineage>
        <taxon>Bacteria</taxon>
        <taxon>Bacillati</taxon>
        <taxon>Bacillota</taxon>
        <taxon>Bacilli</taxon>
        <taxon>Lactobacillales</taxon>
        <taxon>Enterococcaceae</taxon>
        <taxon>Vagococcus</taxon>
    </lineage>
</organism>
<evidence type="ECO:0000313" key="2">
    <source>
        <dbReference type="EMBL" id="THB62393.1"/>
    </source>
</evidence>
<dbReference type="PANTHER" id="PTHR40044:SF1">
    <property type="entry name" value="INTEGRAL MEMBRANE PROTEIN"/>
    <property type="match status" value="1"/>
</dbReference>
<dbReference type="RefSeq" id="WP_136135779.1">
    <property type="nucleotide sequence ID" value="NZ_SDGV01000001.1"/>
</dbReference>
<evidence type="ECO:0000256" key="1">
    <source>
        <dbReference type="SAM" id="Phobius"/>
    </source>
</evidence>